<evidence type="ECO:0000313" key="10">
    <source>
        <dbReference type="Proteomes" id="UP000199495"/>
    </source>
</evidence>
<dbReference type="AlphaFoldDB" id="A0A1G7UQX2"/>
<evidence type="ECO:0000256" key="6">
    <source>
        <dbReference type="PIRSR" id="PIRSR000193-1"/>
    </source>
</evidence>
<dbReference type="FunFam" id="1.10.3730.10:FF:000001">
    <property type="entry name" value="Pyrroline-5-carboxylate reductase"/>
    <property type="match status" value="1"/>
</dbReference>
<dbReference type="Gene3D" id="1.10.3730.10">
    <property type="entry name" value="ProC C-terminal domain-like"/>
    <property type="match status" value="1"/>
</dbReference>
<feature type="binding site" evidence="6">
    <location>
        <begin position="72"/>
        <end position="75"/>
    </location>
    <ligand>
        <name>NADP(+)</name>
        <dbReference type="ChEBI" id="CHEBI:58349"/>
    </ligand>
</feature>
<keyword evidence="10" id="KW-1185">Reference proteome</keyword>
<dbReference type="GO" id="GO:0055129">
    <property type="term" value="P:L-proline biosynthetic process"/>
    <property type="evidence" value="ECO:0007669"/>
    <property type="project" value="UniProtKB-UniRule"/>
</dbReference>
<dbReference type="InterPro" id="IPR000304">
    <property type="entry name" value="Pyrroline-COOH_reductase"/>
</dbReference>
<keyword evidence="3 4" id="KW-0560">Oxidoreductase</keyword>
<evidence type="ECO:0000256" key="1">
    <source>
        <dbReference type="ARBA" id="ARBA00005525"/>
    </source>
</evidence>
<comment type="subcellular location">
    <subcellularLocation>
        <location evidence="4">Cytoplasm</location>
    </subcellularLocation>
</comment>
<reference evidence="9 10" key="1">
    <citation type="submission" date="2016-10" db="EMBL/GenBank/DDBJ databases">
        <authorList>
            <person name="de Groot N.N."/>
        </authorList>
    </citation>
    <scope>NUCLEOTIDE SEQUENCE [LARGE SCALE GENOMIC DNA]</scope>
    <source>
        <strain evidence="9 10">CGMCC 1.10267</strain>
    </source>
</reference>
<comment type="catalytic activity">
    <reaction evidence="4">
        <text>L-proline + NADP(+) = (S)-1-pyrroline-5-carboxylate + NADPH + 2 H(+)</text>
        <dbReference type="Rhea" id="RHEA:14109"/>
        <dbReference type="ChEBI" id="CHEBI:15378"/>
        <dbReference type="ChEBI" id="CHEBI:17388"/>
        <dbReference type="ChEBI" id="CHEBI:57783"/>
        <dbReference type="ChEBI" id="CHEBI:58349"/>
        <dbReference type="ChEBI" id="CHEBI:60039"/>
        <dbReference type="EC" id="1.5.1.2"/>
    </reaction>
</comment>
<dbReference type="UniPathway" id="UPA00098">
    <property type="reaction ID" value="UER00361"/>
</dbReference>
<dbReference type="InterPro" id="IPR029036">
    <property type="entry name" value="P5CR_dimer"/>
</dbReference>
<dbReference type="EC" id="1.5.1.2" evidence="4 5"/>
<dbReference type="SUPFAM" id="SSF51735">
    <property type="entry name" value="NAD(P)-binding Rossmann-fold domains"/>
    <property type="match status" value="1"/>
</dbReference>
<comment type="pathway">
    <text evidence="4">Amino-acid biosynthesis; L-proline biosynthesis; L-proline from L-glutamate 5-semialdehyde: step 1/1.</text>
</comment>
<evidence type="ECO:0000259" key="7">
    <source>
        <dbReference type="Pfam" id="PF03807"/>
    </source>
</evidence>
<dbReference type="Pfam" id="PF14748">
    <property type="entry name" value="P5CR_dimer"/>
    <property type="match status" value="1"/>
</dbReference>
<feature type="domain" description="Pyrroline-5-carboxylate reductase dimerisation" evidence="8">
    <location>
        <begin position="164"/>
        <end position="268"/>
    </location>
</feature>
<evidence type="ECO:0000256" key="2">
    <source>
        <dbReference type="ARBA" id="ARBA00022857"/>
    </source>
</evidence>
<evidence type="ECO:0000256" key="4">
    <source>
        <dbReference type="HAMAP-Rule" id="MF_01925"/>
    </source>
</evidence>
<protein>
    <recommendedName>
        <fullName evidence="4 5">Pyrroline-5-carboxylate reductase</fullName>
        <shortName evidence="4">P5C reductase</shortName>
        <shortName evidence="4">P5CR</shortName>
        <ecNumber evidence="4 5">1.5.1.2</ecNumber>
    </recommendedName>
    <alternativeName>
        <fullName evidence="4">PCA reductase</fullName>
    </alternativeName>
</protein>
<comment type="function">
    <text evidence="4">Catalyzes the reduction of 1-pyrroline-5-carboxylate (PCA) to L-proline.</text>
</comment>
<dbReference type="Proteomes" id="UP000199495">
    <property type="component" value="Unassembled WGS sequence"/>
</dbReference>
<dbReference type="STRING" id="440168.SAMN04487974_103222"/>
<organism evidence="9 10">
    <name type="scientific">Pelagibacterium luteolum</name>
    <dbReference type="NCBI Taxonomy" id="440168"/>
    <lineage>
        <taxon>Bacteria</taxon>
        <taxon>Pseudomonadati</taxon>
        <taxon>Pseudomonadota</taxon>
        <taxon>Alphaproteobacteria</taxon>
        <taxon>Hyphomicrobiales</taxon>
        <taxon>Devosiaceae</taxon>
        <taxon>Pelagibacterium</taxon>
    </lineage>
</organism>
<dbReference type="Gene3D" id="3.40.50.720">
    <property type="entry name" value="NAD(P)-binding Rossmann-like Domain"/>
    <property type="match status" value="1"/>
</dbReference>
<comment type="catalytic activity">
    <reaction evidence="4">
        <text>L-proline + NAD(+) = (S)-1-pyrroline-5-carboxylate + NADH + 2 H(+)</text>
        <dbReference type="Rhea" id="RHEA:14105"/>
        <dbReference type="ChEBI" id="CHEBI:15378"/>
        <dbReference type="ChEBI" id="CHEBI:17388"/>
        <dbReference type="ChEBI" id="CHEBI:57540"/>
        <dbReference type="ChEBI" id="CHEBI:57945"/>
        <dbReference type="ChEBI" id="CHEBI:60039"/>
        <dbReference type="EC" id="1.5.1.2"/>
    </reaction>
</comment>
<keyword evidence="4" id="KW-0028">Amino-acid biosynthesis</keyword>
<gene>
    <name evidence="4" type="primary">proC</name>
    <name evidence="9" type="ORF">SAMN04487974_103222</name>
</gene>
<evidence type="ECO:0000256" key="3">
    <source>
        <dbReference type="ARBA" id="ARBA00023002"/>
    </source>
</evidence>
<keyword evidence="4" id="KW-0641">Proline biosynthesis</keyword>
<dbReference type="PANTHER" id="PTHR11645">
    <property type="entry name" value="PYRROLINE-5-CARBOXYLATE REDUCTASE"/>
    <property type="match status" value="1"/>
</dbReference>
<dbReference type="GO" id="GO:0005737">
    <property type="term" value="C:cytoplasm"/>
    <property type="evidence" value="ECO:0007669"/>
    <property type="project" value="UniProtKB-SubCell"/>
</dbReference>
<dbReference type="EMBL" id="FNCS01000003">
    <property type="protein sequence ID" value="SDG49923.1"/>
    <property type="molecule type" value="Genomic_DNA"/>
</dbReference>
<dbReference type="NCBIfam" id="TIGR00112">
    <property type="entry name" value="proC"/>
    <property type="match status" value="1"/>
</dbReference>
<dbReference type="InterPro" id="IPR036291">
    <property type="entry name" value="NAD(P)-bd_dom_sf"/>
</dbReference>
<dbReference type="RefSeq" id="WP_090594291.1">
    <property type="nucleotide sequence ID" value="NZ_FNCS01000003.1"/>
</dbReference>
<dbReference type="Pfam" id="PF03807">
    <property type="entry name" value="F420_oxidored"/>
    <property type="match status" value="1"/>
</dbReference>
<dbReference type="GO" id="GO:0004735">
    <property type="term" value="F:pyrroline-5-carboxylate reductase activity"/>
    <property type="evidence" value="ECO:0007669"/>
    <property type="project" value="UniProtKB-UniRule"/>
</dbReference>
<feature type="domain" description="Pyrroline-5-carboxylate reductase catalytic N-terminal" evidence="7">
    <location>
        <begin position="11"/>
        <end position="101"/>
    </location>
</feature>
<dbReference type="InterPro" id="IPR028939">
    <property type="entry name" value="P5C_Rdtase_cat_N"/>
</dbReference>
<name>A0A1G7UQX2_9HYPH</name>
<keyword evidence="2 4" id="KW-0521">NADP</keyword>
<dbReference type="HAMAP" id="MF_01925">
    <property type="entry name" value="P5C_reductase"/>
    <property type="match status" value="1"/>
</dbReference>
<evidence type="ECO:0000259" key="8">
    <source>
        <dbReference type="Pfam" id="PF14748"/>
    </source>
</evidence>
<dbReference type="OrthoDB" id="9805754at2"/>
<dbReference type="PANTHER" id="PTHR11645:SF0">
    <property type="entry name" value="PYRROLINE-5-CARBOXYLATE REDUCTASE 3"/>
    <property type="match status" value="1"/>
</dbReference>
<dbReference type="InterPro" id="IPR008927">
    <property type="entry name" value="6-PGluconate_DH-like_C_sf"/>
</dbReference>
<dbReference type="PIRSF" id="PIRSF000193">
    <property type="entry name" value="Pyrrol-5-carb_rd"/>
    <property type="match status" value="1"/>
</dbReference>
<keyword evidence="4" id="KW-0963">Cytoplasm</keyword>
<evidence type="ECO:0000256" key="5">
    <source>
        <dbReference type="NCBIfam" id="TIGR00112"/>
    </source>
</evidence>
<sequence length="271" mass="27388">MSLSTVGSVLLVGAGKMGMAMASGWIRAGLPGASLTLVDPQPHESVGAFAEAHGAILRADLPSDAPEVIVLAVKPQVMGAVLSVVKPIVGSETLVVSIAAGISLEKLIAGLGTDRVVRTMPNTPAQLGKGISGAVATPAVSAHDRDLTDALLAAAGQVVWVEDEKLIDAVTAVSGSGPAYVFYLVEAMAVAGEKQGLSPEQAMTLARQTVVGAAALLENDPSAAAQLRKNVTSPNGTTQAALDVLMADDGLGAVMDRAIAAARRRSEDLGQ</sequence>
<proteinExistence type="inferred from homology"/>
<comment type="similarity">
    <text evidence="1 4">Belongs to the pyrroline-5-carboxylate reductase family.</text>
</comment>
<dbReference type="SUPFAM" id="SSF48179">
    <property type="entry name" value="6-phosphogluconate dehydrogenase C-terminal domain-like"/>
    <property type="match status" value="1"/>
</dbReference>
<accession>A0A1G7UQX2</accession>
<evidence type="ECO:0000313" key="9">
    <source>
        <dbReference type="EMBL" id="SDG49923.1"/>
    </source>
</evidence>